<organism evidence="1 2">
    <name type="scientific">Hanamia caeni</name>
    <dbReference type="NCBI Taxonomy" id="2294116"/>
    <lineage>
        <taxon>Bacteria</taxon>
        <taxon>Pseudomonadati</taxon>
        <taxon>Bacteroidota</taxon>
        <taxon>Chitinophagia</taxon>
        <taxon>Chitinophagales</taxon>
        <taxon>Chitinophagaceae</taxon>
        <taxon>Hanamia</taxon>
    </lineage>
</organism>
<evidence type="ECO:0000313" key="2">
    <source>
        <dbReference type="Proteomes" id="UP000267223"/>
    </source>
</evidence>
<gene>
    <name evidence="1" type="ORF">EFY79_18055</name>
</gene>
<protein>
    <recommendedName>
        <fullName evidence="3">Lipoprotein</fullName>
    </recommendedName>
</protein>
<dbReference type="RefSeq" id="WP_123122148.1">
    <property type="nucleotide sequence ID" value="NZ_RJJR01000017.1"/>
</dbReference>
<dbReference type="AlphaFoldDB" id="A0A3M9N783"/>
<proteinExistence type="predicted"/>
<dbReference type="OrthoDB" id="652507at2"/>
<dbReference type="Proteomes" id="UP000267223">
    <property type="component" value="Unassembled WGS sequence"/>
</dbReference>
<keyword evidence="2" id="KW-1185">Reference proteome</keyword>
<comment type="caution">
    <text evidence="1">The sequence shown here is derived from an EMBL/GenBank/DDBJ whole genome shotgun (WGS) entry which is preliminary data.</text>
</comment>
<name>A0A3M9N783_9BACT</name>
<evidence type="ECO:0000313" key="1">
    <source>
        <dbReference type="EMBL" id="RNI33662.1"/>
    </source>
</evidence>
<reference evidence="1 2" key="1">
    <citation type="submission" date="2018-11" db="EMBL/GenBank/DDBJ databases">
        <title>Draft genome sequence of Ferruginibacter sp. BO-59.</title>
        <authorList>
            <person name="Im W.T."/>
        </authorList>
    </citation>
    <scope>NUCLEOTIDE SEQUENCE [LARGE SCALE GENOMIC DNA]</scope>
    <source>
        <strain evidence="1 2">BO-59</strain>
    </source>
</reference>
<evidence type="ECO:0008006" key="3">
    <source>
        <dbReference type="Google" id="ProtNLM"/>
    </source>
</evidence>
<dbReference type="EMBL" id="RJJR01000017">
    <property type="protein sequence ID" value="RNI33662.1"/>
    <property type="molecule type" value="Genomic_DNA"/>
</dbReference>
<sequence length="199" mass="23024">MKNKLFWGCLVSMLFCACNKEILRPQSTDEKKQNLSSGFYKYTIPEGKQYCDKNTFLPVKIHQLAFKVRFDSSAVYKTRKAENQDDINKLFGFSDNNATHQQFSARFGWRWSDNALRLFAYNYNNGNRSFKELATIEIGRIYACSITIAGSEYIFAVNGVETRMPRESTTAMAEGYQLYPYFGGDETAPHDIFIWIEKL</sequence>
<dbReference type="PROSITE" id="PS51257">
    <property type="entry name" value="PROKAR_LIPOPROTEIN"/>
    <property type="match status" value="1"/>
</dbReference>
<accession>A0A3M9N783</accession>